<dbReference type="Pfam" id="PF23234">
    <property type="entry name" value="WHD_4th_Lhr"/>
    <property type="match status" value="1"/>
</dbReference>
<dbReference type="Pfam" id="PF23236">
    <property type="entry name" value="WHD_2nd_Lhr"/>
    <property type="match status" value="1"/>
</dbReference>
<evidence type="ECO:0000256" key="3">
    <source>
        <dbReference type="ARBA" id="ARBA00022801"/>
    </source>
</evidence>
<feature type="domain" description="Helicase ATP-binding" evidence="9">
    <location>
        <begin position="32"/>
        <end position="225"/>
    </location>
</feature>
<evidence type="ECO:0000256" key="6">
    <source>
        <dbReference type="ARBA" id="ARBA00023125"/>
    </source>
</evidence>
<dbReference type="Pfam" id="PF23235">
    <property type="entry name" value="WHD_3rd_Lhr"/>
    <property type="match status" value="1"/>
</dbReference>
<evidence type="ECO:0000256" key="8">
    <source>
        <dbReference type="ARBA" id="ARBA00023235"/>
    </source>
</evidence>
<feature type="domain" description="Helicase C-terminal" evidence="10">
    <location>
        <begin position="268"/>
        <end position="454"/>
    </location>
</feature>
<keyword evidence="5" id="KW-0067">ATP-binding</keyword>
<evidence type="ECO:0000259" key="10">
    <source>
        <dbReference type="PROSITE" id="PS51194"/>
    </source>
</evidence>
<proteinExistence type="predicted"/>
<keyword evidence="3 11" id="KW-0378">Hydrolase</keyword>
<dbReference type="SMART" id="SM00487">
    <property type="entry name" value="DEXDc"/>
    <property type="match status" value="1"/>
</dbReference>
<dbReference type="PROSITE" id="PS51194">
    <property type="entry name" value="HELICASE_CTER"/>
    <property type="match status" value="1"/>
</dbReference>
<dbReference type="CDD" id="cd18796">
    <property type="entry name" value="SF2_C_LHR"/>
    <property type="match status" value="1"/>
</dbReference>
<evidence type="ECO:0000256" key="1">
    <source>
        <dbReference type="ARBA" id="ARBA00022741"/>
    </source>
</evidence>
<dbReference type="InterPro" id="IPR045628">
    <property type="entry name" value="Lhr_WH_dom"/>
</dbReference>
<reference evidence="11 12" key="1">
    <citation type="submission" date="2024-10" db="EMBL/GenBank/DDBJ databases">
        <title>The Natural Products Discovery Center: Release of the First 8490 Sequenced Strains for Exploring Actinobacteria Biosynthetic Diversity.</title>
        <authorList>
            <person name="Kalkreuter E."/>
            <person name="Kautsar S.A."/>
            <person name="Yang D."/>
            <person name="Bader C.D."/>
            <person name="Teijaro C.N."/>
            <person name="Fluegel L."/>
            <person name="Davis C.M."/>
            <person name="Simpson J.R."/>
            <person name="Lauterbach L."/>
            <person name="Steele A.D."/>
            <person name="Gui C."/>
            <person name="Meng S."/>
            <person name="Li G."/>
            <person name="Viehrig K."/>
            <person name="Ye F."/>
            <person name="Su P."/>
            <person name="Kiefer A.F."/>
            <person name="Nichols A."/>
            <person name="Cepeda A.J."/>
            <person name="Yan W."/>
            <person name="Fan B."/>
            <person name="Jiang Y."/>
            <person name="Adhikari A."/>
            <person name="Zheng C.-J."/>
            <person name="Schuster L."/>
            <person name="Cowan T.M."/>
            <person name="Smanski M.J."/>
            <person name="Chevrette M.G."/>
            <person name="De Carvalho L.P.S."/>
            <person name="Shen B."/>
        </authorList>
    </citation>
    <scope>NUCLEOTIDE SEQUENCE [LARGE SCALE GENOMIC DNA]</scope>
    <source>
        <strain evidence="11 12">NPDC015755</strain>
    </source>
</reference>
<dbReference type="PANTHER" id="PTHR47962">
    <property type="entry name" value="ATP-DEPENDENT HELICASE LHR-RELATED-RELATED"/>
    <property type="match status" value="1"/>
</dbReference>
<organism evidence="11 12">
    <name type="scientific">Streptomyces lateritius</name>
    <dbReference type="NCBI Taxonomy" id="67313"/>
    <lineage>
        <taxon>Bacteria</taxon>
        <taxon>Bacillati</taxon>
        <taxon>Actinomycetota</taxon>
        <taxon>Actinomycetes</taxon>
        <taxon>Kitasatosporales</taxon>
        <taxon>Streptomycetaceae</taxon>
        <taxon>Streptomyces</taxon>
    </lineage>
</organism>
<protein>
    <submittedName>
        <fullName evidence="11">ATP-dependent helicase</fullName>
        <ecNumber evidence="11">3.6.4.-</ecNumber>
    </submittedName>
</protein>
<dbReference type="Pfam" id="PF00271">
    <property type="entry name" value="Helicase_C"/>
    <property type="match status" value="1"/>
</dbReference>
<keyword evidence="6" id="KW-0238">DNA-binding</keyword>
<dbReference type="InterPro" id="IPR055367">
    <property type="entry name" value="WH4_Lhr"/>
</dbReference>
<dbReference type="Pfam" id="PF08494">
    <property type="entry name" value="DEAD_assoc"/>
    <property type="match status" value="1"/>
</dbReference>
<dbReference type="RefSeq" id="WP_391934360.1">
    <property type="nucleotide sequence ID" value="NZ_JBIBSM010000006.1"/>
</dbReference>
<keyword evidence="1" id="KW-0547">Nucleotide-binding</keyword>
<dbReference type="Pfam" id="PF00270">
    <property type="entry name" value="DEAD"/>
    <property type="match status" value="1"/>
</dbReference>
<evidence type="ECO:0000256" key="4">
    <source>
        <dbReference type="ARBA" id="ARBA00022806"/>
    </source>
</evidence>
<dbReference type="EMBL" id="JBIBSM010000006">
    <property type="protein sequence ID" value="MFF8276989.1"/>
    <property type="molecule type" value="Genomic_DNA"/>
</dbReference>
<dbReference type="PANTHER" id="PTHR47962:SF5">
    <property type="entry name" value="ATP-DEPENDENT HELICASE LHR-RELATED"/>
    <property type="match status" value="1"/>
</dbReference>
<evidence type="ECO:0000256" key="2">
    <source>
        <dbReference type="ARBA" id="ARBA00022763"/>
    </source>
</evidence>
<evidence type="ECO:0000313" key="11">
    <source>
        <dbReference type="EMBL" id="MFF8276989.1"/>
    </source>
</evidence>
<dbReference type="SMART" id="SM00490">
    <property type="entry name" value="HELICc"/>
    <property type="match status" value="1"/>
</dbReference>
<dbReference type="InterPro" id="IPR011545">
    <property type="entry name" value="DEAD/DEAH_box_helicase_dom"/>
</dbReference>
<keyword evidence="4 11" id="KW-0347">Helicase</keyword>
<keyword evidence="2" id="KW-0227">DNA damage</keyword>
<name>A0ABW6YAX6_9ACTN</name>
<dbReference type="InterPro" id="IPR055369">
    <property type="entry name" value="WH2_Lhr"/>
</dbReference>
<accession>A0ABW6YAX6</accession>
<dbReference type="CDD" id="cd17922">
    <property type="entry name" value="DEXHc_LHR-like"/>
    <property type="match status" value="1"/>
</dbReference>
<dbReference type="NCBIfam" id="NF007284">
    <property type="entry name" value="PRK09751.1"/>
    <property type="match status" value="1"/>
</dbReference>
<evidence type="ECO:0000313" key="12">
    <source>
        <dbReference type="Proteomes" id="UP001603013"/>
    </source>
</evidence>
<sequence>MVRSALDSFSPATRGWFTGAFRAPTAAQEGAWQAIGAGSDVLVVAPTGSGKTLAAFLASLDQLASTPPPADPKKRCRVLYVSPLKALAVDVERNLRSPLTGIRQEAVRLGLPEPEVRVGIRSGDTPPAERRALATKPPDILITTPESLFLMLTSATRDALSGVETVILDEVHAVAATKRGAHLALSLERLDELLPRPARRIGLSATVRPVDEVARYLSPQRKVEIVQPPSGKEFDLSVVVPVEDMGELGGSPASEAPEGGDKPSIWPHVEERIADLVQTHRSTIVFANSRRLAERLCNRLNEIAYERAMGEPFPEGRPPAEIMAQSGAAQGAPALLARAHHGSVSKEQRAQVEEDLKAGRLPAVVATSSLELGIDMGAVDLVVQVESPPSVASGLQRVGRAGHQVGAVSTGVVFPKYRGDLVQAAVVTERMRSGSIESMRIPANPLDVLAQQLVAMVALDTWQMDDLLTVVRRAAPFSSLPDSAFTAVLDMLAGRYPSDAFAELRPRVVWDRVAGTVTGRPGAQRLAVTSGGTIPDRGLFGVFLAGADPKKGGGRVGELDEEMVYESRVGDVFTLGTTSWRIEDITRDRVLVSPAPGVPGRLPFWKGDQLGRPLELGRAVGAFLREVGSLATEDARLRLVAAGLDAWAADNVLAYLDEQRQACGHVPDDRTILVERFRDELGDWRVVIHSPFGAQVHAPWALALGARLAERYGMDAQVMHADDGIVLRLPDADLMSLDLLDQDPGRLDTTYDSDQAPIGAADALFDKGEIGQIVTDQVGGSALFASRFRECAARALLLPKRNPGKRTPLWQQRQRAAQLLQVASEFGSFPIVLEAVRECLQDVFDVPGLTELMGDIESRRVRLVEVTTPEPSPFARSLLFGYVAQFLYEGDSPLAERRAAALSLDSRLLAELLGQAELRELLDADVLTELERELQWLTEDRRIKDVEGVADLLRVLGPLSDAELAERGADPEWAPALGAARRAIRVRIAGADHWAAIEDAGRLRDALGTALPVGVPEAFTEPVKDPLGDLLARFARTHGPFTSSAAAARFGLGAAVTDGALQRLAAAGRVVQGEFHPSGIGQEWCDAAVLRRLRRRSLAALRHELEPVLPAALATFLPQWQHLGGNSLRGIDGLARAVEQLQGAPVPASALEKLILPSRVRDYSPALLDELTTTGEVVWAGAGALPGKDGWVSLYLADAAPLLLPPPHPLETTALHESVLTLLSGGYGLFFRQIADQVRATTHPDATDPQLADAVWDLAWSGRLTNDTLAPLRSLLGSGRTAGSTAHRAKRTVPRGRYGTLTAAARPASRTGPPTVSGRWSLLPPPEPEPTHRAHALARTLLDRHGVVTRGAVAAEGVEGGFSATYRILSAFEDSGQARRGYVVEGLGAAQFAMDGAVDRLRAAATARDRGTEAGAGHRAVVLAAADPANAYGAALPWPEPPTGAGHKPGRKAGSMVVLVDGELTLYMERGGKTLLCWPTDPDDPALRAAAESLAASALAGSLGTVTVERVNGAAALTSPLARALETAGFHATPRGLRLRP</sequence>
<comment type="caution">
    <text evidence="11">The sequence shown here is derived from an EMBL/GenBank/DDBJ whole genome shotgun (WGS) entry which is preliminary data.</text>
</comment>
<dbReference type="InterPro" id="IPR027417">
    <property type="entry name" value="P-loop_NTPase"/>
</dbReference>
<dbReference type="InterPro" id="IPR001650">
    <property type="entry name" value="Helicase_C-like"/>
</dbReference>
<evidence type="ECO:0000256" key="5">
    <source>
        <dbReference type="ARBA" id="ARBA00022840"/>
    </source>
</evidence>
<dbReference type="InterPro" id="IPR055368">
    <property type="entry name" value="WH3_Lhr"/>
</dbReference>
<keyword evidence="12" id="KW-1185">Reference proteome</keyword>
<dbReference type="Pfam" id="PF19306">
    <property type="entry name" value="WHD_Lhr"/>
    <property type="match status" value="1"/>
</dbReference>
<evidence type="ECO:0000256" key="7">
    <source>
        <dbReference type="ARBA" id="ARBA00023204"/>
    </source>
</evidence>
<keyword evidence="7" id="KW-0234">DNA repair</keyword>
<evidence type="ECO:0000259" key="9">
    <source>
        <dbReference type="PROSITE" id="PS51192"/>
    </source>
</evidence>
<dbReference type="PROSITE" id="PS51192">
    <property type="entry name" value="HELICASE_ATP_BIND_1"/>
    <property type="match status" value="1"/>
</dbReference>
<dbReference type="InterPro" id="IPR052511">
    <property type="entry name" value="ATP-dep_Helicase"/>
</dbReference>
<gene>
    <name evidence="11" type="ORF">ACF05T_12905</name>
</gene>
<keyword evidence="8" id="KW-0413">Isomerase</keyword>
<dbReference type="Gene3D" id="3.40.50.300">
    <property type="entry name" value="P-loop containing nucleotide triphosphate hydrolases"/>
    <property type="match status" value="2"/>
</dbReference>
<dbReference type="Proteomes" id="UP001603013">
    <property type="component" value="Unassembled WGS sequence"/>
</dbReference>
<dbReference type="EC" id="3.6.4.-" evidence="11"/>
<dbReference type="SUPFAM" id="SSF52540">
    <property type="entry name" value="P-loop containing nucleoside triphosphate hydrolases"/>
    <property type="match status" value="1"/>
</dbReference>
<dbReference type="InterPro" id="IPR014001">
    <property type="entry name" value="Helicase_ATP-bd"/>
</dbReference>
<dbReference type="GO" id="GO:0004386">
    <property type="term" value="F:helicase activity"/>
    <property type="evidence" value="ECO:0007669"/>
    <property type="project" value="UniProtKB-KW"/>
</dbReference>
<dbReference type="GO" id="GO:0016787">
    <property type="term" value="F:hydrolase activity"/>
    <property type="evidence" value="ECO:0007669"/>
    <property type="project" value="UniProtKB-KW"/>
</dbReference>
<dbReference type="InterPro" id="IPR013701">
    <property type="entry name" value="Lhr-like_DEAD/DEAH_assoc"/>
</dbReference>